<dbReference type="GO" id="GO:0140662">
    <property type="term" value="F:ATP-dependent protein folding chaperone"/>
    <property type="evidence" value="ECO:0007669"/>
    <property type="project" value="InterPro"/>
</dbReference>
<proteinExistence type="inferred from homology"/>
<reference evidence="5 6" key="1">
    <citation type="submission" date="2019-06" db="EMBL/GenBank/DDBJ databases">
        <title>Comprehensive assessment of Oxford Nanopore MinION sequencing for bacterial characterization and routine diagnosis.</title>
        <authorList>
            <person name="Tan S."/>
            <person name="Dvorak C.M.T."/>
            <person name="Gebhart C."/>
            <person name="Estrada A."/>
            <person name="Marthaler D.G."/>
            <person name="Murtaugh M.P."/>
        </authorList>
    </citation>
    <scope>NUCLEOTIDE SEQUENCE [LARGE SCALE GENOMIC DNA]</scope>
    <source>
        <strain evidence="5 6">2017UMN1435.21</strain>
    </source>
</reference>
<evidence type="ECO:0000313" key="6">
    <source>
        <dbReference type="Proteomes" id="UP000315224"/>
    </source>
</evidence>
<evidence type="ECO:0000256" key="2">
    <source>
        <dbReference type="ARBA" id="ARBA00022741"/>
    </source>
</evidence>
<keyword evidence="4" id="KW-0143">Chaperone</keyword>
<dbReference type="Gene3D" id="3.30.565.10">
    <property type="entry name" value="Histidine kinase-like ATPase, C-terminal domain"/>
    <property type="match status" value="1"/>
</dbReference>
<feature type="non-terminal residue" evidence="5">
    <location>
        <position position="728"/>
    </location>
</feature>
<dbReference type="InterPro" id="IPR001404">
    <property type="entry name" value="Hsp90_fam"/>
</dbReference>
<dbReference type="PANTHER" id="PTHR11528">
    <property type="entry name" value="HEAT SHOCK PROTEIN 90 FAMILY MEMBER"/>
    <property type="match status" value="1"/>
</dbReference>
<evidence type="ECO:0000256" key="3">
    <source>
        <dbReference type="ARBA" id="ARBA00022840"/>
    </source>
</evidence>
<organism evidence="5 6">
    <name type="scientific">Streptococcus suis</name>
    <dbReference type="NCBI Taxonomy" id="1307"/>
    <lineage>
        <taxon>Bacteria</taxon>
        <taxon>Bacillati</taxon>
        <taxon>Bacillota</taxon>
        <taxon>Bacilli</taxon>
        <taxon>Lactobacillales</taxon>
        <taxon>Streptococcaceae</taxon>
        <taxon>Streptococcus</taxon>
    </lineage>
</organism>
<dbReference type="Pfam" id="PF13289">
    <property type="entry name" value="SIR2_2"/>
    <property type="match status" value="1"/>
</dbReference>
<sequence length="728" mass="84639">MKMSDRIDFRDLKNIEYGFEKLSRLTQKPVLFVGSGLSKRYLNSPTWLELLEKISEEVGVDKKVLREWSDSNYEELAERLEAIYFTKLNGSELLDGNIKRPFRELISKYLENLTINLDNKREISILKNIHYQKLITTNYDSLLESNIFNIDSDDIYIHNDDLFSSETKNKKLYKIHGSISNPESIIITKADYDQFFEKSKYISSKLLTIFVESPIVFLGYSVSDRNIKDILSTLTATLSKKDLDKFQERVYIVSYSPDDKPEYFLEKEDLSLSNGLTIKINVFYLRTSYKEFYEVLQNVSLKSDNLEFAVSKNDVVNHFIIPLYEGQHKPTVVMRELLQNSMDACKMANREYDIKISLEKKDDTIFLSVLDNGTGMSIDEIKEYYLTIGKSGKRDKTVKNLVGQFGIGALSMFLISDSIYVQTKKSGEKPISFRMYTDTTKSSKEVQIENSNLEFSEDSYTFVCLRLTKVFGAEINKHNEIKDFLGYFGLSDVVRGGKISLNIGFKEINYLFNTLDLSDFKCISEEPYKIYMYLQNDYSIQNKLLDSLYNHVLYGDMIIKVEYRKHYYNNPSYKRNSRPRPLADIYKIPLIVLEDTEGIEIPLSRESIALPDDIEILVENAYCKQILPTYLKKIDEICDNGGLPRAEHYNGRTMKFGKMNVNWYIKSGKVYIPTSNKEIMYVLSNRVDEVVNKLFYDQKIVIENYVIEHPTNISSSIEDRYILSLIHI</sequence>
<dbReference type="GO" id="GO:0051082">
    <property type="term" value="F:unfolded protein binding"/>
    <property type="evidence" value="ECO:0007669"/>
    <property type="project" value="InterPro"/>
</dbReference>
<dbReference type="EMBL" id="VIEK01000022">
    <property type="protein sequence ID" value="TQE86609.1"/>
    <property type="molecule type" value="Genomic_DNA"/>
</dbReference>
<comment type="similarity">
    <text evidence="1">Belongs to the heat shock protein 90 family.</text>
</comment>
<dbReference type="GO" id="GO:0016887">
    <property type="term" value="F:ATP hydrolysis activity"/>
    <property type="evidence" value="ECO:0007669"/>
    <property type="project" value="InterPro"/>
</dbReference>
<evidence type="ECO:0000256" key="1">
    <source>
        <dbReference type="ARBA" id="ARBA00008239"/>
    </source>
</evidence>
<name>A0A540UQ25_STRSU</name>
<evidence type="ECO:0000313" key="5">
    <source>
        <dbReference type="EMBL" id="TQE86609.1"/>
    </source>
</evidence>
<protein>
    <submittedName>
        <fullName evidence="5">Uncharacterized protein</fullName>
    </submittedName>
</protein>
<dbReference type="GO" id="GO:0005524">
    <property type="term" value="F:ATP binding"/>
    <property type="evidence" value="ECO:0007669"/>
    <property type="project" value="UniProtKB-KW"/>
</dbReference>
<dbReference type="InterPro" id="IPR036890">
    <property type="entry name" value="HATPase_C_sf"/>
</dbReference>
<comment type="caution">
    <text evidence="5">The sequence shown here is derived from an EMBL/GenBank/DDBJ whole genome shotgun (WGS) entry which is preliminary data.</text>
</comment>
<dbReference type="AlphaFoldDB" id="A0A540UQ25"/>
<gene>
    <name evidence="5" type="ORF">FH692_10485</name>
</gene>
<dbReference type="SUPFAM" id="SSF55874">
    <property type="entry name" value="ATPase domain of HSP90 chaperone/DNA topoisomerase II/histidine kinase"/>
    <property type="match status" value="1"/>
</dbReference>
<keyword evidence="3" id="KW-0067">ATP-binding</keyword>
<dbReference type="Proteomes" id="UP000315224">
    <property type="component" value="Unassembled WGS sequence"/>
</dbReference>
<evidence type="ECO:0000256" key="4">
    <source>
        <dbReference type="ARBA" id="ARBA00023186"/>
    </source>
</evidence>
<keyword evidence="2" id="KW-0547">Nucleotide-binding</keyword>
<accession>A0A540UQ25</accession>
<dbReference type="Pfam" id="PF13589">
    <property type="entry name" value="HATPase_c_3"/>
    <property type="match status" value="1"/>
</dbReference>